<feature type="transmembrane region" description="Helical" evidence="1">
    <location>
        <begin position="77"/>
        <end position="97"/>
    </location>
</feature>
<sequence>MPDRNLPPRWRTTLRILRALVYAAVTYAGLAAILWTPRTIAGALGVSITYSWAVLAIAGAGLALVGLIRDAYRLEWVAVWFAAAGTSAYAVTVWSLVATEAATRQTQAAVCTGLTLALLVRAAELSAHAAKLRADHARKA</sequence>
<comment type="caution">
    <text evidence="2">The sequence shown here is derived from an EMBL/GenBank/DDBJ whole genome shotgun (WGS) entry which is preliminary data.</text>
</comment>
<dbReference type="AlphaFoldDB" id="A0A853ES24"/>
<feature type="transmembrane region" description="Helical" evidence="1">
    <location>
        <begin position="16"/>
        <end position="35"/>
    </location>
</feature>
<keyword evidence="1" id="KW-0812">Transmembrane</keyword>
<feature type="transmembrane region" description="Helical" evidence="1">
    <location>
        <begin position="41"/>
        <end position="65"/>
    </location>
</feature>
<evidence type="ECO:0000313" key="3">
    <source>
        <dbReference type="Proteomes" id="UP000561011"/>
    </source>
</evidence>
<organism evidence="2 3">
    <name type="scientific">Sanguibacter inulinus</name>
    <dbReference type="NCBI Taxonomy" id="60922"/>
    <lineage>
        <taxon>Bacteria</taxon>
        <taxon>Bacillati</taxon>
        <taxon>Actinomycetota</taxon>
        <taxon>Actinomycetes</taxon>
        <taxon>Micrococcales</taxon>
        <taxon>Sanguibacteraceae</taxon>
        <taxon>Sanguibacter</taxon>
    </lineage>
</organism>
<keyword evidence="1" id="KW-0472">Membrane</keyword>
<accession>A0A853ES24</accession>
<proteinExistence type="predicted"/>
<dbReference type="RefSeq" id="WP_179912381.1">
    <property type="nucleotide sequence ID" value="NZ_JACBYE010000004.1"/>
</dbReference>
<name>A0A853ES24_9MICO</name>
<keyword evidence="3" id="KW-1185">Reference proteome</keyword>
<evidence type="ECO:0000256" key="1">
    <source>
        <dbReference type="SAM" id="Phobius"/>
    </source>
</evidence>
<protein>
    <submittedName>
        <fullName evidence="2">Uncharacterized protein</fullName>
    </submittedName>
</protein>
<dbReference type="EMBL" id="JACBYE010000004">
    <property type="protein sequence ID" value="NYS92534.1"/>
    <property type="molecule type" value="Genomic_DNA"/>
</dbReference>
<keyword evidence="1" id="KW-1133">Transmembrane helix</keyword>
<evidence type="ECO:0000313" key="2">
    <source>
        <dbReference type="EMBL" id="NYS92534.1"/>
    </source>
</evidence>
<gene>
    <name evidence="2" type="ORF">HZZ10_03185</name>
</gene>
<reference evidence="2 3" key="1">
    <citation type="submission" date="2020-07" db="EMBL/GenBank/DDBJ databases">
        <title>MOT database genomes.</title>
        <authorList>
            <person name="Joseph S."/>
            <person name="Aduse-Opoku J."/>
            <person name="Hashim A."/>
            <person name="Wade W."/>
            <person name="Curtis M."/>
        </authorList>
    </citation>
    <scope>NUCLEOTIDE SEQUENCE [LARGE SCALE GENOMIC DNA]</scope>
    <source>
        <strain evidence="2 3">DSM 100099</strain>
    </source>
</reference>
<dbReference type="Proteomes" id="UP000561011">
    <property type="component" value="Unassembled WGS sequence"/>
</dbReference>